<sequence>MQSATGYKTLPTTFIPVKNFSKNGTDMSVNPQLYYSSEPAPMGIADYGLSTNGITGYNSYSYSTPSFLGKVNITSLSTNNTTSFSVEDRMSFQMNVNLEFYDAVSEYDYWIQDVALVQTSSPQSILFIDNVWNYSSGSAEMHNSSISGNGTVAKSGSTGYYYAIANSTLPGNNMNFVYPMKLQLKVLSTINSNGKPEVAFLYNDGYGWVTFDNATFIFANHVTSDLGFVVNGSEYNPFGAYYDAELILGGPGGGTDTNDTSSNLSLKLQYWNGHNYQQISNAFNHGSDTAEGISNIISSGEFSKVSGSVLAMETPGSSSLGQIYSYKDVGILNLSTTLRSGILSVGGRRHDFQNYGANLTLGPGNYSIALYNSTNPDIPVWDSTANISAGSYTALAAYGFYAVTFSESGLPQGSGWYVNITGMGSSGKITAGDYIVYLQNGTYYYNVSTGLKTYRSSYASKLDVSGSDATQYVVFRELKYNIEFSETGLPVGTVWNISSYQNISASTSGSNLTLHVTDGTYYFYVSTSSPYYPLQKIYNITVSGSNLTENLTFKQYSYISGTITPADSTLKIDGKAVNVTDGKFSLKAINGTYSVVASLHNYNNYYTNISVNSGSHYYLNISLNLSLNPRTVKAQPPSADYYFIGALSAIVAVFALVALISRRRR</sequence>
<keyword evidence="3" id="KW-1185">Reference proteome</keyword>
<keyword evidence="1" id="KW-0472">Membrane</keyword>
<keyword evidence="1" id="KW-1133">Transmembrane helix</keyword>
<accession>A0AAX4NHQ0</accession>
<evidence type="ECO:0000313" key="3">
    <source>
        <dbReference type="Proteomes" id="UP001451606"/>
    </source>
</evidence>
<dbReference type="KEGG" id="omr:OXIME_000813"/>
<proteinExistence type="predicted"/>
<dbReference type="InterPro" id="IPR007981">
    <property type="entry name" value="Peptidase_A5"/>
</dbReference>
<dbReference type="AlphaFoldDB" id="A0AAX4NHQ0"/>
<dbReference type="EMBL" id="CP133772">
    <property type="protein sequence ID" value="WYY00250.1"/>
    <property type="molecule type" value="Genomic_DNA"/>
</dbReference>
<evidence type="ECO:0000256" key="1">
    <source>
        <dbReference type="SAM" id="Phobius"/>
    </source>
</evidence>
<protein>
    <submittedName>
        <fullName evidence="2">Thermopsin</fullName>
    </submittedName>
</protein>
<name>A0AAX4NHQ0_9ARCH</name>
<evidence type="ECO:0000313" key="2">
    <source>
        <dbReference type="EMBL" id="WYY00250.1"/>
    </source>
</evidence>
<feature type="transmembrane region" description="Helical" evidence="1">
    <location>
        <begin position="641"/>
        <end position="660"/>
    </location>
</feature>
<dbReference type="SUPFAM" id="SSF49464">
    <property type="entry name" value="Carboxypeptidase regulatory domain-like"/>
    <property type="match status" value="1"/>
</dbReference>
<dbReference type="Pfam" id="PF05317">
    <property type="entry name" value="Thermopsin"/>
    <property type="match status" value="1"/>
</dbReference>
<keyword evidence="1" id="KW-0812">Transmembrane</keyword>
<dbReference type="Proteomes" id="UP001451606">
    <property type="component" value="Chromosome"/>
</dbReference>
<dbReference type="GeneID" id="95967546"/>
<reference evidence="2 3" key="1">
    <citation type="submission" date="2023-09" db="EMBL/GenBank/DDBJ databases">
        <authorList>
            <person name="Golyshina O.V."/>
            <person name="Lunev E.A."/>
            <person name="Bargiela R."/>
            <person name="Gaines M.C."/>
            <person name="Daum B."/>
            <person name="Bale N.J."/>
            <person name="Koenen M."/>
            <person name="Sinninghe Damst J.S."/>
            <person name="Yakimov M."/>
            <person name="Golyshin P.N."/>
        </authorList>
    </citation>
    <scope>NUCLEOTIDE SEQUENCE [LARGE SCALE GENOMIC DNA]</scope>
    <source>
        <strain evidence="2 3">M1</strain>
    </source>
</reference>
<organism evidence="2 3">
    <name type="scientific">Oxyplasma meridianum</name>
    <dbReference type="NCBI Taxonomy" id="3073602"/>
    <lineage>
        <taxon>Archaea</taxon>
        <taxon>Methanobacteriati</taxon>
        <taxon>Thermoplasmatota</taxon>
        <taxon>Thermoplasmata</taxon>
        <taxon>Thermoplasmatales</taxon>
        <taxon>Thermoplasmataceae</taxon>
        <taxon>Oxyplasma</taxon>
    </lineage>
</organism>
<gene>
    <name evidence="2" type="ORF">OXIME_000813</name>
</gene>
<dbReference type="InterPro" id="IPR008969">
    <property type="entry name" value="CarboxyPept-like_regulatory"/>
</dbReference>
<dbReference type="RefSeq" id="WP_393972197.1">
    <property type="nucleotide sequence ID" value="NZ_CP133772.1"/>
</dbReference>